<gene>
    <name evidence="2" type="ORF">AVDCRST_MAG30-4625</name>
</gene>
<dbReference type="EMBL" id="CADCVS010000607">
    <property type="protein sequence ID" value="CAA9539816.1"/>
    <property type="molecule type" value="Genomic_DNA"/>
</dbReference>
<feature type="compositionally biased region" description="Basic and acidic residues" evidence="1">
    <location>
        <begin position="113"/>
        <end position="122"/>
    </location>
</feature>
<feature type="compositionally biased region" description="Low complexity" evidence="1">
    <location>
        <begin position="57"/>
        <end position="73"/>
    </location>
</feature>
<organism evidence="2">
    <name type="scientific">uncultured Solirubrobacteraceae bacterium</name>
    <dbReference type="NCBI Taxonomy" id="1162706"/>
    <lineage>
        <taxon>Bacteria</taxon>
        <taxon>Bacillati</taxon>
        <taxon>Actinomycetota</taxon>
        <taxon>Thermoleophilia</taxon>
        <taxon>Solirubrobacterales</taxon>
        <taxon>Solirubrobacteraceae</taxon>
        <taxon>environmental samples</taxon>
    </lineage>
</organism>
<proteinExistence type="predicted"/>
<feature type="region of interest" description="Disordered" evidence="1">
    <location>
        <begin position="1"/>
        <end position="223"/>
    </location>
</feature>
<protein>
    <submittedName>
        <fullName evidence="2">Uncharacterized protein</fullName>
    </submittedName>
</protein>
<feature type="non-terminal residue" evidence="2">
    <location>
        <position position="1"/>
    </location>
</feature>
<dbReference type="AlphaFoldDB" id="A0A6J4U3M2"/>
<feature type="compositionally biased region" description="Basic residues" evidence="1">
    <location>
        <begin position="214"/>
        <end position="223"/>
    </location>
</feature>
<feature type="compositionally biased region" description="Low complexity" evidence="1">
    <location>
        <begin position="93"/>
        <end position="106"/>
    </location>
</feature>
<evidence type="ECO:0000256" key="1">
    <source>
        <dbReference type="SAM" id="MobiDB-lite"/>
    </source>
</evidence>
<accession>A0A6J4U3M2</accession>
<name>A0A6J4U3M2_9ACTN</name>
<evidence type="ECO:0000313" key="2">
    <source>
        <dbReference type="EMBL" id="CAA9539816.1"/>
    </source>
</evidence>
<feature type="non-terminal residue" evidence="2">
    <location>
        <position position="223"/>
    </location>
</feature>
<sequence length="223" mass="24022">ERGGERAGGRRGLGRPRRGVGVPRAAARAHRGPRRPAPQSVGAQGAAARSLRRLPWPAGGDDAPTADPGGLPRLLPPHRPRPGRRPHARRGARAPAAAGRRVQVAQHARRRADHRDDGDRRAAVGARRRPRPPAARDPPRARPRAARAHRGGVPALRARRPARRRRRGRSRGGALRRLRGGLRGDEGDDADAALLRHGRRRPLDPPRGGALALRGHRARAGAL</sequence>
<reference evidence="2" key="1">
    <citation type="submission" date="2020-02" db="EMBL/GenBank/DDBJ databases">
        <authorList>
            <person name="Meier V. D."/>
        </authorList>
    </citation>
    <scope>NUCLEOTIDE SEQUENCE</scope>
    <source>
        <strain evidence="2">AVDCRST_MAG30</strain>
    </source>
</reference>
<feature type="compositionally biased region" description="Basic residues" evidence="1">
    <location>
        <begin position="141"/>
        <end position="150"/>
    </location>
</feature>
<feature type="compositionally biased region" description="Basic residues" evidence="1">
    <location>
        <begin position="76"/>
        <end position="92"/>
    </location>
</feature>
<feature type="compositionally biased region" description="Basic residues" evidence="1">
    <location>
        <begin position="157"/>
        <end position="180"/>
    </location>
</feature>